<evidence type="ECO:0000313" key="3">
    <source>
        <dbReference type="Proteomes" id="UP000008021"/>
    </source>
</evidence>
<protein>
    <submittedName>
        <fullName evidence="2">Uncharacterized protein</fullName>
    </submittedName>
</protein>
<feature type="compositionally biased region" description="Basic and acidic residues" evidence="1">
    <location>
        <begin position="31"/>
        <end position="43"/>
    </location>
</feature>
<feature type="region of interest" description="Disordered" evidence="1">
    <location>
        <begin position="66"/>
        <end position="88"/>
    </location>
</feature>
<keyword evidence="3" id="KW-1185">Reference proteome</keyword>
<sequence>METTMKLRCSSTSSSNSEKTTPQMHQATTSRVREAKNTKKEDQTASGRERRKSLWASTRWRSCFAFSPPASMSFSSEWGSRGFSGMVG</sequence>
<feature type="compositionally biased region" description="Low complexity" evidence="1">
    <location>
        <begin position="66"/>
        <end position="76"/>
    </location>
</feature>
<reference evidence="2" key="2">
    <citation type="submission" date="2018-05" db="EMBL/GenBank/DDBJ databases">
        <title>OmerRS3 (Oryza meridionalis Reference Sequence Version 3).</title>
        <authorList>
            <person name="Zhang J."/>
            <person name="Kudrna D."/>
            <person name="Lee S."/>
            <person name="Talag J."/>
            <person name="Welchert J."/>
            <person name="Wing R.A."/>
        </authorList>
    </citation>
    <scope>NUCLEOTIDE SEQUENCE [LARGE SCALE GENOMIC DNA]</scope>
    <source>
        <strain evidence="2">cv. OR44</strain>
    </source>
</reference>
<dbReference type="Proteomes" id="UP000008021">
    <property type="component" value="Chromosome 2"/>
</dbReference>
<feature type="region of interest" description="Disordered" evidence="1">
    <location>
        <begin position="1"/>
        <end position="54"/>
    </location>
</feature>
<accession>A0A0E0CMY0</accession>
<organism evidence="2">
    <name type="scientific">Oryza meridionalis</name>
    <dbReference type="NCBI Taxonomy" id="40149"/>
    <lineage>
        <taxon>Eukaryota</taxon>
        <taxon>Viridiplantae</taxon>
        <taxon>Streptophyta</taxon>
        <taxon>Embryophyta</taxon>
        <taxon>Tracheophyta</taxon>
        <taxon>Spermatophyta</taxon>
        <taxon>Magnoliopsida</taxon>
        <taxon>Liliopsida</taxon>
        <taxon>Poales</taxon>
        <taxon>Poaceae</taxon>
        <taxon>BOP clade</taxon>
        <taxon>Oryzoideae</taxon>
        <taxon>Oryzeae</taxon>
        <taxon>Oryzinae</taxon>
        <taxon>Oryza</taxon>
    </lineage>
</organism>
<proteinExistence type="predicted"/>
<dbReference type="Gramene" id="OMERI02G22510.6">
    <property type="protein sequence ID" value="OMERI02G22510.6"/>
    <property type="gene ID" value="OMERI02G22510"/>
</dbReference>
<dbReference type="HOGENOM" id="CLU_2472823_0_0_1"/>
<feature type="compositionally biased region" description="Polar residues" evidence="1">
    <location>
        <begin position="18"/>
        <end position="30"/>
    </location>
</feature>
<reference evidence="2" key="1">
    <citation type="submission" date="2015-04" db="UniProtKB">
        <authorList>
            <consortium name="EnsemblPlants"/>
        </authorList>
    </citation>
    <scope>IDENTIFICATION</scope>
</reference>
<evidence type="ECO:0000313" key="2">
    <source>
        <dbReference type="EnsemblPlants" id="OMERI02G22510.6"/>
    </source>
</evidence>
<name>A0A0E0CMY0_9ORYZ</name>
<dbReference type="EnsemblPlants" id="OMERI02G22510.6">
    <property type="protein sequence ID" value="OMERI02G22510.6"/>
    <property type="gene ID" value="OMERI02G22510"/>
</dbReference>
<dbReference type="AlphaFoldDB" id="A0A0E0CMY0"/>
<evidence type="ECO:0000256" key="1">
    <source>
        <dbReference type="SAM" id="MobiDB-lite"/>
    </source>
</evidence>